<evidence type="ECO:0000256" key="1">
    <source>
        <dbReference type="SAM" id="MobiDB-lite"/>
    </source>
</evidence>
<dbReference type="EMBL" id="BNDW01000019">
    <property type="protein sequence ID" value="GHI20668.1"/>
    <property type="molecule type" value="Genomic_DNA"/>
</dbReference>
<name>A0ABQ3P6L8_9ACTN</name>
<keyword evidence="3" id="KW-1185">Reference proteome</keyword>
<organism evidence="2 3">
    <name type="scientific">Streptomyces hydrogenans</name>
    <dbReference type="NCBI Taxonomy" id="1873719"/>
    <lineage>
        <taxon>Bacteria</taxon>
        <taxon>Bacillati</taxon>
        <taxon>Actinomycetota</taxon>
        <taxon>Actinomycetes</taxon>
        <taxon>Kitasatosporales</taxon>
        <taxon>Streptomycetaceae</taxon>
        <taxon>Streptomyces</taxon>
    </lineage>
</organism>
<feature type="region of interest" description="Disordered" evidence="1">
    <location>
        <begin position="1"/>
        <end position="32"/>
    </location>
</feature>
<dbReference type="PROSITE" id="PS51365">
    <property type="entry name" value="RENAL_DIPEPTIDASE_2"/>
    <property type="match status" value="1"/>
</dbReference>
<dbReference type="Gene3D" id="3.20.20.140">
    <property type="entry name" value="Metal-dependent hydrolases"/>
    <property type="match status" value="1"/>
</dbReference>
<dbReference type="RefSeq" id="WP_043232481.1">
    <property type="nucleotide sequence ID" value="NZ_BNBS01000016.1"/>
</dbReference>
<dbReference type="GeneID" id="94007983"/>
<evidence type="ECO:0000313" key="2">
    <source>
        <dbReference type="EMBL" id="GHI20668.1"/>
    </source>
</evidence>
<sequence length="306" mass="32287">MADLDDHPPFSAASGAVGALEPPEPPPPPLDETARARAILAAQPVIEGHAELPGLLDPEDLPPARAEEAGAQFWSLRVESDDVIDTLRRLDTVRALVAACPEDLRLAHTASEMVHARNCGRVAALLGPVSWTAIGGSAATLRAYHALGVRAVNLTRFDRFAREAVREMNRIGLAVDLSGADQDTVRKVLAVTRAPALLTRAAPDALPDDLLRLLGENGAVCMVAVGDDPGATADLLDRVRDGAGPASTGLSHLTAPAAGYVPLFAELLRRGWPARDLVGLAHGNATRALRETEFLSRTNRIRPVAA</sequence>
<dbReference type="PANTHER" id="PTHR10443:SF12">
    <property type="entry name" value="DIPEPTIDASE"/>
    <property type="match status" value="1"/>
</dbReference>
<dbReference type="PANTHER" id="PTHR10443">
    <property type="entry name" value="MICROSOMAL DIPEPTIDASE"/>
    <property type="match status" value="1"/>
</dbReference>
<gene>
    <name evidence="2" type="ORF">Shyd_20390</name>
</gene>
<accession>A0ABQ3P6L8</accession>
<evidence type="ECO:0000313" key="3">
    <source>
        <dbReference type="Proteomes" id="UP001052739"/>
    </source>
</evidence>
<dbReference type="InterPro" id="IPR008257">
    <property type="entry name" value="Pept_M19"/>
</dbReference>
<dbReference type="InterPro" id="IPR032466">
    <property type="entry name" value="Metal_Hydrolase"/>
</dbReference>
<reference evidence="2" key="1">
    <citation type="submission" date="2024-05" db="EMBL/GenBank/DDBJ databases">
        <title>Whole genome shotgun sequence of Streptomyces hydrogenans NBRC 13475.</title>
        <authorList>
            <person name="Komaki H."/>
            <person name="Tamura T."/>
        </authorList>
    </citation>
    <scope>NUCLEOTIDE SEQUENCE</scope>
    <source>
        <strain evidence="2">NBRC 13475</strain>
    </source>
</reference>
<dbReference type="Pfam" id="PF01244">
    <property type="entry name" value="Peptidase_M19"/>
    <property type="match status" value="2"/>
</dbReference>
<comment type="caution">
    <text evidence="2">The sequence shown here is derived from an EMBL/GenBank/DDBJ whole genome shotgun (WGS) entry which is preliminary data.</text>
</comment>
<dbReference type="Proteomes" id="UP001052739">
    <property type="component" value="Unassembled WGS sequence"/>
</dbReference>
<proteinExistence type="predicted"/>
<dbReference type="SUPFAM" id="SSF51556">
    <property type="entry name" value="Metallo-dependent hydrolases"/>
    <property type="match status" value="1"/>
</dbReference>
<protein>
    <submittedName>
        <fullName evidence="2">Dipeptidase</fullName>
    </submittedName>
</protein>